<evidence type="ECO:0000313" key="5">
    <source>
        <dbReference type="EMBL" id="HIY67863.1"/>
    </source>
</evidence>
<feature type="signal peptide" evidence="3">
    <location>
        <begin position="1"/>
        <end position="16"/>
    </location>
</feature>
<gene>
    <name evidence="5" type="ORF">H9828_00425</name>
</gene>
<keyword evidence="1" id="KW-0433">Leucine-rich repeat</keyword>
<dbReference type="EMBL" id="DXDA01000004">
    <property type="protein sequence ID" value="HIY67863.1"/>
    <property type="molecule type" value="Genomic_DNA"/>
</dbReference>
<feature type="chain" id="PRO_5039677186" evidence="3">
    <location>
        <begin position="17"/>
        <end position="416"/>
    </location>
</feature>
<reference evidence="5" key="2">
    <citation type="submission" date="2021-04" db="EMBL/GenBank/DDBJ databases">
        <authorList>
            <person name="Gilroy R."/>
        </authorList>
    </citation>
    <scope>NUCLEOTIDE SEQUENCE</scope>
    <source>
        <strain evidence="5">5134</strain>
    </source>
</reference>
<dbReference type="SUPFAM" id="SSF52058">
    <property type="entry name" value="L domain-like"/>
    <property type="match status" value="1"/>
</dbReference>
<dbReference type="PANTHER" id="PTHR47566:SF1">
    <property type="entry name" value="PROTEIN NUD1"/>
    <property type="match status" value="1"/>
</dbReference>
<sequence>MKPFYLLMLTAALACAGCCKDKSDNPPPQKLTVEQTDYTLGAFEERTATVSLNASADWTVSVVYDGADSEADAAWLAVTPANGAAGEQTLTLSADNNFRNAPRTARLDLACGGQTVQVAVTQSASGFDDTTDLTDFFDPQFAQDLQLFGIIPDAEQILFKDVAYITTLQINRRTSTSTSLQGIEFFKSLEILECESPLLTSLDVSANTALKELYCRDNLFASLDVSANPVLEVLSCSNGTLASLDVSGCTALKELYCGDNQLTSLDVSGCTALTRLDCYGNSLTSLDMSRNTALKELFCYDNSLASLDVSGCTALETLNCRDNQLASLDVSANRALLYLFCNNNRLTSLDVSANTALLRFYCYDNPGDGESKFPVTAWFDNETVPEGLDVDKLEWTYNGKTITVDYQKAAGLRSRF</sequence>
<feature type="domain" description="BACON" evidence="4">
    <location>
        <begin position="31"/>
        <end position="124"/>
    </location>
</feature>
<dbReference type="CDD" id="cd14948">
    <property type="entry name" value="BACON"/>
    <property type="match status" value="1"/>
</dbReference>
<accession>A0A9D2CBG1</accession>
<organism evidence="5 6">
    <name type="scientific">Candidatus Alistipes intestinigallinarum</name>
    <dbReference type="NCBI Taxonomy" id="2838440"/>
    <lineage>
        <taxon>Bacteria</taxon>
        <taxon>Pseudomonadati</taxon>
        <taxon>Bacteroidota</taxon>
        <taxon>Bacteroidia</taxon>
        <taxon>Bacteroidales</taxon>
        <taxon>Rikenellaceae</taxon>
        <taxon>Alistipes</taxon>
    </lineage>
</organism>
<name>A0A9D2CBG1_9BACT</name>
<keyword evidence="3" id="KW-0732">Signal</keyword>
<dbReference type="AlphaFoldDB" id="A0A9D2CBG1"/>
<dbReference type="Gene3D" id="3.80.10.10">
    <property type="entry name" value="Ribonuclease Inhibitor"/>
    <property type="match status" value="1"/>
</dbReference>
<reference evidence="5" key="1">
    <citation type="journal article" date="2021" name="PeerJ">
        <title>Extensive microbial diversity within the chicken gut microbiome revealed by metagenomics and culture.</title>
        <authorList>
            <person name="Gilroy R."/>
            <person name="Ravi A."/>
            <person name="Getino M."/>
            <person name="Pursley I."/>
            <person name="Horton D.L."/>
            <person name="Alikhan N.F."/>
            <person name="Baker D."/>
            <person name="Gharbi K."/>
            <person name="Hall N."/>
            <person name="Watson M."/>
            <person name="Adriaenssens E.M."/>
            <person name="Foster-Nyarko E."/>
            <person name="Jarju S."/>
            <person name="Secka A."/>
            <person name="Antonio M."/>
            <person name="Oren A."/>
            <person name="Chaudhuri R.R."/>
            <person name="La Ragione R."/>
            <person name="Hildebrand F."/>
            <person name="Pallen M.J."/>
        </authorList>
    </citation>
    <scope>NUCLEOTIDE SEQUENCE</scope>
    <source>
        <strain evidence="5">5134</strain>
    </source>
</reference>
<dbReference type="InterPro" id="IPR024361">
    <property type="entry name" value="BACON"/>
</dbReference>
<dbReference type="Gene3D" id="2.60.40.10">
    <property type="entry name" value="Immunoglobulins"/>
    <property type="match status" value="1"/>
</dbReference>
<evidence type="ECO:0000256" key="3">
    <source>
        <dbReference type="SAM" id="SignalP"/>
    </source>
</evidence>
<dbReference type="Proteomes" id="UP000886844">
    <property type="component" value="Unassembled WGS sequence"/>
</dbReference>
<keyword evidence="2" id="KW-0677">Repeat</keyword>
<evidence type="ECO:0000256" key="1">
    <source>
        <dbReference type="ARBA" id="ARBA00022614"/>
    </source>
</evidence>
<evidence type="ECO:0000313" key="6">
    <source>
        <dbReference type="Proteomes" id="UP000886844"/>
    </source>
</evidence>
<comment type="caution">
    <text evidence="5">The sequence shown here is derived from an EMBL/GenBank/DDBJ whole genome shotgun (WGS) entry which is preliminary data.</text>
</comment>
<dbReference type="InterPro" id="IPR013783">
    <property type="entry name" value="Ig-like_fold"/>
</dbReference>
<dbReference type="InterPro" id="IPR032675">
    <property type="entry name" value="LRR_dom_sf"/>
</dbReference>
<dbReference type="PROSITE" id="PS51257">
    <property type="entry name" value="PROKAR_LIPOPROTEIN"/>
    <property type="match status" value="1"/>
</dbReference>
<evidence type="ECO:0000256" key="2">
    <source>
        <dbReference type="ARBA" id="ARBA00022737"/>
    </source>
</evidence>
<proteinExistence type="predicted"/>
<dbReference type="Pfam" id="PF19190">
    <property type="entry name" value="BACON_2"/>
    <property type="match status" value="1"/>
</dbReference>
<dbReference type="InterPro" id="IPR025875">
    <property type="entry name" value="Leu-rich_rpt_4"/>
</dbReference>
<dbReference type="InterPro" id="IPR052574">
    <property type="entry name" value="CDIRP"/>
</dbReference>
<dbReference type="Pfam" id="PF12799">
    <property type="entry name" value="LRR_4"/>
    <property type="match status" value="1"/>
</dbReference>
<evidence type="ECO:0000259" key="4">
    <source>
        <dbReference type="Pfam" id="PF19190"/>
    </source>
</evidence>
<dbReference type="PANTHER" id="PTHR47566">
    <property type="match status" value="1"/>
</dbReference>
<protein>
    <submittedName>
        <fullName evidence="5">Leucine-rich repeat domain-containing protein</fullName>
    </submittedName>
</protein>
<dbReference type="GO" id="GO:0035591">
    <property type="term" value="F:signaling adaptor activity"/>
    <property type="evidence" value="ECO:0007669"/>
    <property type="project" value="TreeGrafter"/>
</dbReference>